<dbReference type="OrthoDB" id="407432at2759"/>
<evidence type="ECO:0000313" key="2">
    <source>
        <dbReference type="EMBL" id="TDG45871.1"/>
    </source>
</evidence>
<sequence>MSLDSSQFWPELLKKVQIADEIQTKVNDIAAELEAFLKEKLTRKIRVYPFGSRVLGIAQETSDLDIYVEFDDSFYEYYERHPTWKDRKRQELISRVFKSPSKWIHLQNRSGQCPLVVIKNKHTNLQYDLSVSNCYPYSQNKVVVYLFKLQPIARYMIIYLRGWIKMHGLHEEFRSHILLLMVIFHLQIRKELPSIHKLQADLSPRSGPYIYHFNELDRNEMPYAIPLTEYNTREKLKEFFKFYAGFQFEGYAICPYWGEYIRRSELCSSMPKRCQIIHWGNKFTRFSVAIQDFINLNQNKACLIRDEHLSKFKLICASKAYE</sequence>
<dbReference type="PANTHER" id="PTHR12271:SF66">
    <property type="entry name" value="TERMINAL URIDYLYLTRANSFERASE TAILOR"/>
    <property type="match status" value="1"/>
</dbReference>
<dbReference type="InterPro" id="IPR054708">
    <property type="entry name" value="MTPAP-like_central"/>
</dbReference>
<dbReference type="Proteomes" id="UP000295192">
    <property type="component" value="Unassembled WGS sequence"/>
</dbReference>
<dbReference type="GO" id="GO:0031123">
    <property type="term" value="P:RNA 3'-end processing"/>
    <property type="evidence" value="ECO:0007669"/>
    <property type="project" value="TreeGrafter"/>
</dbReference>
<dbReference type="Pfam" id="PF22600">
    <property type="entry name" value="MTPAP-like_central"/>
    <property type="match status" value="1"/>
</dbReference>
<evidence type="ECO:0000259" key="1">
    <source>
        <dbReference type="Pfam" id="PF22600"/>
    </source>
</evidence>
<dbReference type="PANTHER" id="PTHR12271">
    <property type="entry name" value="POLY A POLYMERASE CID PAP -RELATED"/>
    <property type="match status" value="1"/>
</dbReference>
<dbReference type="SUPFAM" id="SSF81301">
    <property type="entry name" value="Nucleotidyltransferase"/>
    <property type="match status" value="1"/>
</dbReference>
<dbReference type="Gene3D" id="3.30.460.10">
    <property type="entry name" value="Beta Polymerase, domain 2"/>
    <property type="match status" value="1"/>
</dbReference>
<dbReference type="Gene3D" id="1.10.1410.10">
    <property type="match status" value="1"/>
</dbReference>
<dbReference type="EMBL" id="LSRL02000069">
    <property type="protein sequence ID" value="TDG45871.1"/>
    <property type="molecule type" value="Genomic_DNA"/>
</dbReference>
<organism evidence="2 3">
    <name type="scientific">Drosophila navojoa</name>
    <name type="common">Fruit fly</name>
    <dbReference type="NCBI Taxonomy" id="7232"/>
    <lineage>
        <taxon>Eukaryota</taxon>
        <taxon>Metazoa</taxon>
        <taxon>Ecdysozoa</taxon>
        <taxon>Arthropoda</taxon>
        <taxon>Hexapoda</taxon>
        <taxon>Insecta</taxon>
        <taxon>Pterygota</taxon>
        <taxon>Neoptera</taxon>
        <taxon>Endopterygota</taxon>
        <taxon>Diptera</taxon>
        <taxon>Brachycera</taxon>
        <taxon>Muscomorpha</taxon>
        <taxon>Ephydroidea</taxon>
        <taxon>Drosophilidae</taxon>
        <taxon>Drosophila</taxon>
    </lineage>
</organism>
<dbReference type="KEGG" id="dnv:108660112"/>
<dbReference type="InterPro" id="IPR043519">
    <property type="entry name" value="NT_sf"/>
</dbReference>
<evidence type="ECO:0000313" key="3">
    <source>
        <dbReference type="Proteomes" id="UP000295192"/>
    </source>
</evidence>
<feature type="domain" description="Poly(A) RNA polymerase mitochondrial-like central palm" evidence="1">
    <location>
        <begin position="11"/>
        <end position="135"/>
    </location>
</feature>
<dbReference type="SUPFAM" id="SSF81631">
    <property type="entry name" value="PAP/OAS1 substrate-binding domain"/>
    <property type="match status" value="1"/>
</dbReference>
<dbReference type="STRING" id="7232.A0A484BDK3"/>
<name>A0A484BDK3_DRONA</name>
<keyword evidence="3" id="KW-1185">Reference proteome</keyword>
<protein>
    <recommendedName>
        <fullName evidence="1">Poly(A) RNA polymerase mitochondrial-like central palm domain-containing protein</fullName>
    </recommendedName>
</protein>
<dbReference type="GO" id="GO:1990817">
    <property type="term" value="F:poly(A) RNA polymerase activity"/>
    <property type="evidence" value="ECO:0007669"/>
    <property type="project" value="UniProtKB-ARBA"/>
</dbReference>
<comment type="caution">
    <text evidence="2">The sequence shown here is derived from an EMBL/GenBank/DDBJ whole genome shotgun (WGS) entry which is preliminary data.</text>
</comment>
<dbReference type="GO" id="GO:0046872">
    <property type="term" value="F:metal ion binding"/>
    <property type="evidence" value="ECO:0007669"/>
    <property type="project" value="UniProtKB-KW"/>
</dbReference>
<gene>
    <name evidence="2" type="ORF">AWZ03_007726</name>
</gene>
<dbReference type="AlphaFoldDB" id="A0A484BDK3"/>
<dbReference type="OMA" id="IARYMVV"/>
<dbReference type="GO" id="GO:0050265">
    <property type="term" value="F:RNA uridylyltransferase activity"/>
    <property type="evidence" value="ECO:0007669"/>
    <property type="project" value="TreeGrafter"/>
</dbReference>
<proteinExistence type="predicted"/>
<accession>A0A484BDK3</accession>
<reference evidence="2 3" key="1">
    <citation type="journal article" date="2019" name="J. Hered.">
        <title>An Improved Genome Assembly for Drosophila navojoa, the Basal Species in the mojavensis Cluster.</title>
        <authorList>
            <person name="Vanderlinde T."/>
            <person name="Dupim E.G."/>
            <person name="Nazario-Yepiz N.O."/>
            <person name="Carvalho A.B."/>
        </authorList>
    </citation>
    <scope>NUCLEOTIDE SEQUENCE [LARGE SCALE GENOMIC DNA]</scope>
    <source>
        <strain evidence="2">Navoj_Jal97</strain>
        <tissue evidence="2">Whole organism</tissue>
    </source>
</reference>